<keyword evidence="1" id="KW-0175">Coiled coil</keyword>
<feature type="region of interest" description="Disordered" evidence="2">
    <location>
        <begin position="131"/>
        <end position="156"/>
    </location>
</feature>
<gene>
    <name evidence="3" type="ORF">GL50803_0014362</name>
</gene>
<organism evidence="3 4">
    <name type="scientific">Giardia intestinalis (strain ATCC 50803 / WB clone C6)</name>
    <name type="common">Giardia lamblia</name>
    <dbReference type="NCBI Taxonomy" id="184922"/>
    <lineage>
        <taxon>Eukaryota</taxon>
        <taxon>Metamonada</taxon>
        <taxon>Diplomonadida</taxon>
        <taxon>Hexamitidae</taxon>
        <taxon>Giardiinae</taxon>
        <taxon>Giardia</taxon>
    </lineage>
</organism>
<name>A8BJ04_GIAIC</name>
<reference evidence="3 4" key="1">
    <citation type="journal article" date="2007" name="Science">
        <title>Genomic minimalism in the early diverging intestinal parasite Giardia lamblia.</title>
        <authorList>
            <person name="Morrison H.G."/>
            <person name="McArthur A.G."/>
            <person name="Gillin F.D."/>
            <person name="Aley S.B."/>
            <person name="Adam R.D."/>
            <person name="Olsen G.J."/>
            <person name="Best A.A."/>
            <person name="Cande W.Z."/>
            <person name="Chen F."/>
            <person name="Cipriano M.J."/>
            <person name="Davids B.J."/>
            <person name="Dawson S.C."/>
            <person name="Elmendorf H.G."/>
            <person name="Hehl A.B."/>
            <person name="Holder M.E."/>
            <person name="Huse S.M."/>
            <person name="Kim U.U."/>
            <person name="Lasek-Nesselquist E."/>
            <person name="Manning G."/>
            <person name="Nigam A."/>
            <person name="Nixon J.E."/>
            <person name="Palm D."/>
            <person name="Passamaneck N.E."/>
            <person name="Prabhu A."/>
            <person name="Reich C.I."/>
            <person name="Reiner D.S."/>
            <person name="Samuelson J."/>
            <person name="Svard S.G."/>
            <person name="Sogin M.L."/>
        </authorList>
    </citation>
    <scope>NUCLEOTIDE SEQUENCE [LARGE SCALE GENOMIC DNA]</scope>
    <source>
        <strain evidence="3 4">WB C6</strain>
    </source>
</reference>
<accession>A8BJ04</accession>
<evidence type="ECO:0000256" key="1">
    <source>
        <dbReference type="SAM" id="Coils"/>
    </source>
</evidence>
<dbReference type="VEuPathDB" id="GiardiaDB:GL50803_14362"/>
<dbReference type="Proteomes" id="UP000001548">
    <property type="component" value="Unassembled WGS sequence"/>
</dbReference>
<comment type="caution">
    <text evidence="3">The sequence shown here is derived from an EMBL/GenBank/DDBJ whole genome shotgun (WGS) entry which is preliminary data.</text>
</comment>
<dbReference type="KEGG" id="gla:GL50803_0014362"/>
<dbReference type="AlphaFoldDB" id="A8BJ04"/>
<protein>
    <submittedName>
        <fullName evidence="3">Uncharacterized protein</fullName>
    </submittedName>
</protein>
<evidence type="ECO:0000256" key="2">
    <source>
        <dbReference type="SAM" id="MobiDB-lite"/>
    </source>
</evidence>
<dbReference type="RefSeq" id="XP_001706716.1">
    <property type="nucleotide sequence ID" value="XM_001706664.1"/>
</dbReference>
<feature type="coiled-coil region" evidence="1">
    <location>
        <begin position="161"/>
        <end position="248"/>
    </location>
</feature>
<keyword evidence="4" id="KW-1185">Reference proteome</keyword>
<evidence type="ECO:0000313" key="3">
    <source>
        <dbReference type="EMBL" id="KAE8304894.1"/>
    </source>
</evidence>
<proteinExistence type="predicted"/>
<dbReference type="GeneID" id="5699610"/>
<dbReference type="HOGENOM" id="CLU_736606_0_0_1"/>
<feature type="coiled-coil region" evidence="1">
    <location>
        <begin position="103"/>
        <end position="130"/>
    </location>
</feature>
<evidence type="ECO:0000313" key="4">
    <source>
        <dbReference type="Proteomes" id="UP000001548"/>
    </source>
</evidence>
<feature type="compositionally biased region" description="Basic and acidic residues" evidence="2">
    <location>
        <begin position="132"/>
        <end position="156"/>
    </location>
</feature>
<sequence>MPSSLTQKIEAAQLKEELLEAQRFIAQLQLNYAEKCSEAEILRVECKQIHGASEQRMAELHAVVHQLQSQLSVKEQEHITALSDAKAKHMEVVLLQEQLKVTQASYTQKIDELAGKMANYERQVHLLQQQQHHFEGVDRASSNEKDEKEASSSEHCRGLSMKELKEDLMVLNVLNKELETKLRATSEELADLARQVQRLSDEKTQLMMEKTLRETFYSEKIDALTRTIDTINCEKSRLQEMYNKAMTEYYNLSLAYNILLSTCQKREEVPSKAVTILRQVCIHDPTKAPRQHMISEGVGKAPCPNCPAVLEPRDNPAPSFPPNLELMKFGEVGIGFIKPKGVKVKTQAGVSFVPETKKLLQIRKADSEKIPRVSTL</sequence>
<dbReference type="EMBL" id="AACB03000001">
    <property type="protein sequence ID" value="KAE8304894.1"/>
    <property type="molecule type" value="Genomic_DNA"/>
</dbReference>
<dbReference type="OMA" id="VECKQIH"/>